<dbReference type="Pfam" id="PF14319">
    <property type="entry name" value="Zn_Tnp_IS91"/>
    <property type="match status" value="1"/>
</dbReference>
<feature type="region of interest" description="Disordered" evidence="1">
    <location>
        <begin position="403"/>
        <end position="422"/>
    </location>
</feature>
<evidence type="ECO:0000259" key="2">
    <source>
        <dbReference type="Pfam" id="PF04986"/>
    </source>
</evidence>
<evidence type="ECO:0000256" key="1">
    <source>
        <dbReference type="SAM" id="MobiDB-lite"/>
    </source>
</evidence>
<dbReference type="EMBL" id="JANQBD010000070">
    <property type="protein sequence ID" value="MCR8636969.1"/>
    <property type="molecule type" value="Genomic_DNA"/>
</dbReference>
<organism evidence="4 5">
    <name type="scientific">Paenibacillus radicis</name>
    <name type="common">ex Xue et al. 2023</name>
    <dbReference type="NCBI Taxonomy" id="2972489"/>
    <lineage>
        <taxon>Bacteria</taxon>
        <taxon>Bacillati</taxon>
        <taxon>Bacillota</taxon>
        <taxon>Bacilli</taxon>
        <taxon>Bacillales</taxon>
        <taxon>Paenibacillaceae</taxon>
        <taxon>Paenibacillus</taxon>
    </lineage>
</organism>
<feature type="compositionally biased region" description="Basic and acidic residues" evidence="1">
    <location>
        <begin position="403"/>
        <end position="416"/>
    </location>
</feature>
<reference evidence="4 5" key="1">
    <citation type="submission" date="2022-08" db="EMBL/GenBank/DDBJ databases">
        <title>Paenibacillus endoradicis sp. nov., Paenibacillus radicibacter sp. nov and Paenibacillus pararadicis sp. nov., three cold-adapted plant growth-promoting bacteria isolated from root of Larix gmelinii in Great Khingan.</title>
        <authorList>
            <person name="Xue H."/>
        </authorList>
    </citation>
    <scope>NUCLEOTIDE SEQUENCE [LARGE SCALE GENOMIC DNA]</scope>
    <source>
        <strain evidence="4 5">N5-1-1-5</strain>
    </source>
</reference>
<proteinExistence type="predicted"/>
<dbReference type="PANTHER" id="PTHR37023">
    <property type="entry name" value="TRANSPOSASE"/>
    <property type="match status" value="1"/>
</dbReference>
<feature type="domain" description="Transposase zinc-binding" evidence="3">
    <location>
        <begin position="14"/>
        <end position="103"/>
    </location>
</feature>
<keyword evidence="5" id="KW-1185">Reference proteome</keyword>
<feature type="domain" description="Transposase IS801/IS1294" evidence="2">
    <location>
        <begin position="142"/>
        <end position="313"/>
    </location>
</feature>
<evidence type="ECO:0000259" key="3">
    <source>
        <dbReference type="Pfam" id="PF14319"/>
    </source>
</evidence>
<sequence length="444" mass="52003">MKQDILHRIFFDEHKHWEAFVTKHGKNIRAVVMKEIGKFRDCGDPKKGFKLVACEGCHDVKMIPYRCKGRFCTTCSCGETEEWSRVLAEEVFQVNHRHVIMTIDEGLRDVFLKHRELLKPFMDEGVRLIKEYFEKKHNVIPGIIAGLHTFGSKLNFNPHIHMLVTMGGMKRNGEWKKYDFIPFEMLRKQWQTVVLKLIRKHVSAEEKKKIQPLLQRAYSENEKGFYIHAPKQKGDVKMQLGYIGRYMRRPAIAISRIEAYDGQCVTFRYTDKTDGKEKQETVTVEAFISRVIRHIPDEQFKTIRHYGVYSRRTKSLSKKLVTAWQKEARKWIVKAKKAMRRKTWNEKVKEHTGKDPMVCPKCECYYEYKGEVCLKEGKLSVKYAVCKTAQACLERMIRDLTGNEEKQGREEKEAKGHHPKQLSTVQARGQVCMFDLYGSGRNTA</sequence>
<accession>A0ABT1YVI6</accession>
<dbReference type="InterPro" id="IPR026889">
    <property type="entry name" value="Zn_Tnp"/>
</dbReference>
<dbReference type="Proteomes" id="UP001300012">
    <property type="component" value="Unassembled WGS sequence"/>
</dbReference>
<gene>
    <name evidence="4" type="ORF">NV381_38095</name>
</gene>
<evidence type="ECO:0000313" key="5">
    <source>
        <dbReference type="Proteomes" id="UP001300012"/>
    </source>
</evidence>
<evidence type="ECO:0000313" key="4">
    <source>
        <dbReference type="EMBL" id="MCR8636969.1"/>
    </source>
</evidence>
<dbReference type="Pfam" id="PF04986">
    <property type="entry name" value="Y2_Tnp"/>
    <property type="match status" value="1"/>
</dbReference>
<dbReference type="PANTHER" id="PTHR37023:SF1">
    <property type="entry name" value="ISSOD25 TRANSPOSASE TNPA_ISSOD25"/>
    <property type="match status" value="1"/>
</dbReference>
<dbReference type="InterPro" id="IPR007069">
    <property type="entry name" value="Transposase_32"/>
</dbReference>
<name>A0ABT1YVI6_9BACL</name>
<protein>
    <submittedName>
        <fullName evidence="4">Transposase</fullName>
    </submittedName>
</protein>
<dbReference type="RefSeq" id="WP_258218454.1">
    <property type="nucleotide sequence ID" value="NZ_JANQBD010000070.1"/>
</dbReference>
<comment type="caution">
    <text evidence="4">The sequence shown here is derived from an EMBL/GenBank/DDBJ whole genome shotgun (WGS) entry which is preliminary data.</text>
</comment>